<organism evidence="2 3">
    <name type="scientific">Salix dunnii</name>
    <dbReference type="NCBI Taxonomy" id="1413687"/>
    <lineage>
        <taxon>Eukaryota</taxon>
        <taxon>Viridiplantae</taxon>
        <taxon>Streptophyta</taxon>
        <taxon>Embryophyta</taxon>
        <taxon>Tracheophyta</taxon>
        <taxon>Spermatophyta</taxon>
        <taxon>Magnoliopsida</taxon>
        <taxon>eudicotyledons</taxon>
        <taxon>Gunneridae</taxon>
        <taxon>Pentapetalae</taxon>
        <taxon>rosids</taxon>
        <taxon>fabids</taxon>
        <taxon>Malpighiales</taxon>
        <taxon>Salicaceae</taxon>
        <taxon>Saliceae</taxon>
        <taxon>Salix</taxon>
    </lineage>
</organism>
<feature type="transmembrane region" description="Helical" evidence="1">
    <location>
        <begin position="52"/>
        <end position="68"/>
    </location>
</feature>
<evidence type="ECO:0000256" key="1">
    <source>
        <dbReference type="SAM" id="Phobius"/>
    </source>
</evidence>
<keyword evidence="1" id="KW-0472">Membrane</keyword>
<comment type="caution">
    <text evidence="2">The sequence shown here is derived from an EMBL/GenBank/DDBJ whole genome shotgun (WGS) entry which is preliminary data.</text>
</comment>
<evidence type="ECO:0000313" key="3">
    <source>
        <dbReference type="Proteomes" id="UP000657918"/>
    </source>
</evidence>
<protein>
    <submittedName>
        <fullName evidence="2">Uncharacterized protein</fullName>
    </submittedName>
</protein>
<dbReference type="OrthoDB" id="10017101at2759"/>
<dbReference type="AlphaFoldDB" id="A0A835N6R3"/>
<keyword evidence="1" id="KW-0812">Transmembrane</keyword>
<reference evidence="2 3" key="1">
    <citation type="submission" date="2020-10" db="EMBL/GenBank/DDBJ databases">
        <title>Plant Genome Project.</title>
        <authorList>
            <person name="Zhang R.-G."/>
        </authorList>
    </citation>
    <scope>NUCLEOTIDE SEQUENCE [LARGE SCALE GENOMIC DNA]</scope>
    <source>
        <strain evidence="2">FAFU-HL-1</strain>
        <tissue evidence="2">Leaf</tissue>
    </source>
</reference>
<accession>A0A835N6R3</accession>
<evidence type="ECO:0000313" key="2">
    <source>
        <dbReference type="EMBL" id="KAF9687308.1"/>
    </source>
</evidence>
<sequence length="137" mass="15479">MESADESLLRDVYKMLIGELAFRIQVNPNGQSFSIHTYVVRAFWFLSSENSFLVPLFVFAGFFGGLFGRKMGDFLRFKARAHSRFSVPAKKKRGISQKNGGLFGTPTFLPNKPKKPVGVPVTLLSHLFFPLLYQPMT</sequence>
<dbReference type="Proteomes" id="UP000657918">
    <property type="component" value="Unassembled WGS sequence"/>
</dbReference>
<dbReference type="EMBL" id="JADGMS010000002">
    <property type="protein sequence ID" value="KAF9687308.1"/>
    <property type="molecule type" value="Genomic_DNA"/>
</dbReference>
<name>A0A835N6R3_9ROSI</name>
<keyword evidence="3" id="KW-1185">Reference proteome</keyword>
<proteinExistence type="predicted"/>
<keyword evidence="1" id="KW-1133">Transmembrane helix</keyword>
<gene>
    <name evidence="2" type="ORF">SADUNF_Sadunf02G0080000</name>
</gene>